<organism evidence="1 2">
    <name type="scientific">Bradyrhizobium erythrophlei</name>
    <dbReference type="NCBI Taxonomy" id="1437360"/>
    <lineage>
        <taxon>Bacteria</taxon>
        <taxon>Pseudomonadati</taxon>
        <taxon>Pseudomonadota</taxon>
        <taxon>Alphaproteobacteria</taxon>
        <taxon>Hyphomicrobiales</taxon>
        <taxon>Nitrobacteraceae</taxon>
        <taxon>Bradyrhizobium</taxon>
    </lineage>
</organism>
<gene>
    <name evidence="1" type="ORF">SAMN05444169_7635</name>
</gene>
<dbReference type="Proteomes" id="UP000190675">
    <property type="component" value="Chromosome I"/>
</dbReference>
<evidence type="ECO:0000313" key="2">
    <source>
        <dbReference type="Proteomes" id="UP000190675"/>
    </source>
</evidence>
<proteinExistence type="predicted"/>
<protein>
    <submittedName>
        <fullName evidence="1">Uncharacterized protein</fullName>
    </submittedName>
</protein>
<dbReference type="RefSeq" id="WP_079570798.1">
    <property type="nucleotide sequence ID" value="NZ_LT670818.1"/>
</dbReference>
<sequence length="110" mass="12405">MWSHWTGQKIVCINGTPTIERKHLTIYPALNVVYTIRSIINGNDETAFHLVEIHNKPALHKTPTGNAMTEVAFVKSRFRPVQTTQSDISLLQSLLNPTTKIVDPKALERT</sequence>
<reference evidence="1 2" key="1">
    <citation type="submission" date="2016-11" db="EMBL/GenBank/DDBJ databases">
        <authorList>
            <person name="Jaros S."/>
            <person name="Januszkiewicz K."/>
            <person name="Wedrychowicz H."/>
        </authorList>
    </citation>
    <scope>NUCLEOTIDE SEQUENCE [LARGE SCALE GENOMIC DNA]</scope>
    <source>
        <strain evidence="1 2">GAS242</strain>
    </source>
</reference>
<dbReference type="EMBL" id="LT670818">
    <property type="protein sequence ID" value="SHH47476.1"/>
    <property type="molecule type" value="Genomic_DNA"/>
</dbReference>
<dbReference type="AlphaFoldDB" id="A0A1M5T9W9"/>
<accession>A0A1M5T9W9</accession>
<name>A0A1M5T9W9_9BRAD</name>
<dbReference type="OrthoDB" id="8446253at2"/>
<evidence type="ECO:0000313" key="1">
    <source>
        <dbReference type="EMBL" id="SHH47476.1"/>
    </source>
</evidence>